<accession>A0A087U748</accession>
<proteinExistence type="predicted"/>
<organism evidence="1 2">
    <name type="scientific">Stegodyphus mimosarum</name>
    <name type="common">African social velvet spider</name>
    <dbReference type="NCBI Taxonomy" id="407821"/>
    <lineage>
        <taxon>Eukaryota</taxon>
        <taxon>Metazoa</taxon>
        <taxon>Ecdysozoa</taxon>
        <taxon>Arthropoda</taxon>
        <taxon>Chelicerata</taxon>
        <taxon>Arachnida</taxon>
        <taxon>Araneae</taxon>
        <taxon>Araneomorphae</taxon>
        <taxon>Entelegynae</taxon>
        <taxon>Eresoidea</taxon>
        <taxon>Eresidae</taxon>
        <taxon>Stegodyphus</taxon>
    </lineage>
</organism>
<feature type="non-terminal residue" evidence="1">
    <location>
        <position position="58"/>
    </location>
</feature>
<dbReference type="Proteomes" id="UP000054359">
    <property type="component" value="Unassembled WGS sequence"/>
</dbReference>
<name>A0A087U748_STEMI</name>
<sequence length="58" mass="7129">MRRHALQLQFRMGLFETKELFHLQHSFPKRYTERKTAYDFAFLELKKYALEYVSILTS</sequence>
<dbReference type="EMBL" id="KK118523">
    <property type="protein sequence ID" value="KFM73187.1"/>
    <property type="molecule type" value="Genomic_DNA"/>
</dbReference>
<evidence type="ECO:0000313" key="2">
    <source>
        <dbReference type="Proteomes" id="UP000054359"/>
    </source>
</evidence>
<keyword evidence="2" id="KW-1185">Reference proteome</keyword>
<dbReference type="AlphaFoldDB" id="A0A087U748"/>
<gene>
    <name evidence="1" type="ORF">X975_18260</name>
</gene>
<protein>
    <submittedName>
        <fullName evidence="1">Uncharacterized protein</fullName>
    </submittedName>
</protein>
<reference evidence="1 2" key="1">
    <citation type="submission" date="2013-11" db="EMBL/GenBank/DDBJ databases">
        <title>Genome sequencing of Stegodyphus mimosarum.</title>
        <authorList>
            <person name="Bechsgaard J."/>
        </authorList>
    </citation>
    <scope>NUCLEOTIDE SEQUENCE [LARGE SCALE GENOMIC DNA]</scope>
</reference>
<evidence type="ECO:0000313" key="1">
    <source>
        <dbReference type="EMBL" id="KFM73187.1"/>
    </source>
</evidence>